<organism evidence="1 2">
    <name type="scientific">Luteimonas rhizosphaericola</name>
    <dbReference type="NCBI Taxonomy" id="3042024"/>
    <lineage>
        <taxon>Bacteria</taxon>
        <taxon>Pseudomonadati</taxon>
        <taxon>Pseudomonadota</taxon>
        <taxon>Gammaproteobacteria</taxon>
        <taxon>Lysobacterales</taxon>
        <taxon>Lysobacteraceae</taxon>
        <taxon>Luteimonas</taxon>
    </lineage>
</organism>
<accession>A0ABT6JM09</accession>
<dbReference type="EMBL" id="JARXRN010000028">
    <property type="protein sequence ID" value="MDH5831682.1"/>
    <property type="molecule type" value="Genomic_DNA"/>
</dbReference>
<gene>
    <name evidence="1" type="ORF">QFW80_14260</name>
</gene>
<reference evidence="1 2" key="1">
    <citation type="submission" date="2023-04" db="EMBL/GenBank/DDBJ databases">
        <title>Luteimonas sp. M1R5S18.</title>
        <authorList>
            <person name="Sun J.-Q."/>
        </authorList>
    </citation>
    <scope>NUCLEOTIDE SEQUENCE [LARGE SCALE GENOMIC DNA]</scope>
    <source>
        <strain evidence="1 2">M1R5S18</strain>
    </source>
</reference>
<keyword evidence="1" id="KW-0808">Transferase</keyword>
<dbReference type="InterPro" id="IPR016181">
    <property type="entry name" value="Acyl_CoA_acyltransferase"/>
</dbReference>
<dbReference type="Proteomes" id="UP001156831">
    <property type="component" value="Unassembled WGS sequence"/>
</dbReference>
<dbReference type="Pfam" id="PF13527">
    <property type="entry name" value="Acetyltransf_9"/>
    <property type="match status" value="1"/>
</dbReference>
<evidence type="ECO:0000313" key="1">
    <source>
        <dbReference type="EMBL" id="MDH5831682.1"/>
    </source>
</evidence>
<dbReference type="EC" id="2.3.1.-" evidence="1"/>
<keyword evidence="2" id="KW-1185">Reference proteome</keyword>
<comment type="caution">
    <text evidence="1">The sequence shown here is derived from an EMBL/GenBank/DDBJ whole genome shotgun (WGS) entry which is preliminary data.</text>
</comment>
<dbReference type="RefSeq" id="WP_280602642.1">
    <property type="nucleotide sequence ID" value="NZ_JARXRN010000028.1"/>
</dbReference>
<protein>
    <submittedName>
        <fullName evidence="1">GNAT family N-acetyltransferase</fullName>
        <ecNumber evidence="1">2.3.1.-</ecNumber>
    </submittedName>
</protein>
<evidence type="ECO:0000313" key="2">
    <source>
        <dbReference type="Proteomes" id="UP001156831"/>
    </source>
</evidence>
<sequence>MTSVRLETQVSPFADLPDARRAELAAAAAQAFDRFEIVRRTAWATPDWSVLGLHGGRLAVFYNAIVRTVRFDGRDVRVAGLNNLITLPGWTGRGLASRLLRETTPAWFDRWDARVGLLLCADALVPFYERLCWRAVASEVRYAQPGQPLQRWPARCMLLHPSGAQAAPDVIDLGGLPW</sequence>
<name>A0ABT6JM09_9GAMM</name>
<proteinExistence type="predicted"/>
<dbReference type="SUPFAM" id="SSF55729">
    <property type="entry name" value="Acyl-CoA N-acyltransferases (Nat)"/>
    <property type="match status" value="1"/>
</dbReference>
<keyword evidence="1" id="KW-0012">Acyltransferase</keyword>
<dbReference type="GO" id="GO:0016746">
    <property type="term" value="F:acyltransferase activity"/>
    <property type="evidence" value="ECO:0007669"/>
    <property type="project" value="UniProtKB-KW"/>
</dbReference>
<dbReference type="Gene3D" id="3.40.630.30">
    <property type="match status" value="1"/>
</dbReference>